<dbReference type="Gene3D" id="2.40.10.120">
    <property type="match status" value="1"/>
</dbReference>
<dbReference type="RefSeq" id="WP_110628002.1">
    <property type="nucleotide sequence ID" value="NZ_CP029788.1"/>
</dbReference>
<dbReference type="Pfam" id="PF13365">
    <property type="entry name" value="Trypsin_2"/>
    <property type="match status" value="1"/>
</dbReference>
<feature type="compositionally biased region" description="Pro residues" evidence="1">
    <location>
        <begin position="10"/>
        <end position="20"/>
    </location>
</feature>
<dbReference type="Proteomes" id="UP000247634">
    <property type="component" value="Chromosome"/>
</dbReference>
<dbReference type="GO" id="GO:0008233">
    <property type="term" value="F:peptidase activity"/>
    <property type="evidence" value="ECO:0007669"/>
    <property type="project" value="UniProtKB-KW"/>
</dbReference>
<dbReference type="OrthoDB" id="3329683at2"/>
<feature type="region of interest" description="Disordered" evidence="1">
    <location>
        <begin position="1"/>
        <end position="22"/>
    </location>
</feature>
<dbReference type="KEGG" id="sact:DMT42_12630"/>
<organism evidence="3 4">
    <name type="scientific">Streptomyces actuosus</name>
    <dbReference type="NCBI Taxonomy" id="1885"/>
    <lineage>
        <taxon>Bacteria</taxon>
        <taxon>Bacillati</taxon>
        <taxon>Actinomycetota</taxon>
        <taxon>Actinomycetes</taxon>
        <taxon>Kitasatosporales</taxon>
        <taxon>Streptomycetaceae</taxon>
        <taxon>Streptomyces</taxon>
    </lineage>
</organism>
<keyword evidence="3" id="KW-0645">Protease</keyword>
<dbReference type="InterPro" id="IPR045450">
    <property type="entry name" value="VMAP_C"/>
</dbReference>
<keyword evidence="3" id="KW-0378">Hydrolase</keyword>
<proteinExistence type="predicted"/>
<dbReference type="Pfam" id="PF20028">
    <property type="entry name" value="VMAP-C"/>
    <property type="match status" value="1"/>
</dbReference>
<evidence type="ECO:0000313" key="3">
    <source>
        <dbReference type="EMBL" id="AWT43082.1"/>
    </source>
</evidence>
<evidence type="ECO:0000313" key="4">
    <source>
        <dbReference type="Proteomes" id="UP000247634"/>
    </source>
</evidence>
<keyword evidence="4" id="KW-1185">Reference proteome</keyword>
<accession>A0A2U9P0M6</accession>
<dbReference type="GO" id="GO:0006508">
    <property type="term" value="P:proteolysis"/>
    <property type="evidence" value="ECO:0007669"/>
    <property type="project" value="UniProtKB-KW"/>
</dbReference>
<evidence type="ECO:0000259" key="2">
    <source>
        <dbReference type="Pfam" id="PF20028"/>
    </source>
</evidence>
<gene>
    <name evidence="3" type="ORF">DMT42_12630</name>
</gene>
<dbReference type="AlphaFoldDB" id="A0A2U9P0M6"/>
<name>A0A2U9P0M6_STRAS</name>
<protein>
    <submittedName>
        <fullName evidence="3">Serine protease</fullName>
    </submittedName>
</protein>
<dbReference type="EMBL" id="CP029788">
    <property type="protein sequence ID" value="AWT43082.1"/>
    <property type="molecule type" value="Genomic_DNA"/>
</dbReference>
<feature type="domain" description="vWA-MoxR associated protein C-terminal" evidence="2">
    <location>
        <begin position="330"/>
        <end position="565"/>
    </location>
</feature>
<reference evidence="3 4" key="1">
    <citation type="submission" date="2018-06" db="EMBL/GenBank/DDBJ databases">
        <title>The complete genome sequence of a nosiheptide producer Streptomyces actuosus ATCC 25421: deducing the ability of producing a new class III lantibiotics.</title>
        <authorList>
            <person name="Liu W."/>
            <person name="Sun F."/>
            <person name="Hu Y."/>
        </authorList>
    </citation>
    <scope>NUCLEOTIDE SEQUENCE [LARGE SCALE GENOMIC DNA]</scope>
    <source>
        <strain evidence="3 4">ATCC 25421</strain>
    </source>
</reference>
<dbReference type="InterPro" id="IPR009003">
    <property type="entry name" value="Peptidase_S1_PA"/>
</dbReference>
<dbReference type="SUPFAM" id="SSF50494">
    <property type="entry name" value="Trypsin-like serine proteases"/>
    <property type="match status" value="1"/>
</dbReference>
<evidence type="ECO:0000256" key="1">
    <source>
        <dbReference type="SAM" id="MobiDB-lite"/>
    </source>
</evidence>
<sequence>MTGAPTGVPHIPPTGGPFAPPAGAEWHARIECGGRIAGAGFLVTPDTVLTCAHVALGRDAPTVTFTEGVGCPTVPAQVVAHGGWAGGATDLGDLAVLRLAEPVPLAPAALAPAAAAYGTPPRKLVVYGYPDGYDEGTLAEYRITAPQLIKREWLQLEAWQLDGQPLAPGFSGAAVTLADTGEVVGMVTASGTRGVRNGRMMPTHVMARYWPALESLVPTADHTTADRTRLRALVEKAARAGLDCDPVRLYTAAADPFDPPPPDEGFDSLLSAALFVLCELDGPGAARTVARFADRLEELLHVPAVTGAAPPEWAPILVELGHSGAGDGMVRVEVSAYSGGRRHPVASDTVPQSRLRTQVQEGIEAAFRYLTPGADELIAFSLPRDWLDWPVDRWEKAADDATPLGCVHPLVVTDHSRRKASTRHLLTRAWMRLDAWPAARAHRVECGGAEEPGRLRMRLRRPDACLAAFAAAPGAARTRPHFDTSLTAPAPVVVWSRRGCVGGDEAEGCAGGEGCSGKAFLDELDAALGAVPPAELPRRILDLREEADTEDGHWARDIQLVWDDPRIFADPHGGAAPARSPVG</sequence>